<dbReference type="GO" id="GO:0006226">
    <property type="term" value="P:dUMP biosynthetic process"/>
    <property type="evidence" value="ECO:0007669"/>
    <property type="project" value="UniProtKB-UniRule"/>
</dbReference>
<sequence length="307" mass="33959">MEKDGMQLRFNCLLEHAMAPTRGSLRATCYDLYSAYDSTVPREKALMKTDIQMALPSGCYRRVVPHSGLDAKYFIDIGSGVIDEDYRGKYEIQILDDNERGSEELFYLIIISKFERLQVTVIPPNKSKLCPIWRQALRSATRAAFWRKGRGKRRGRAGQSARRNRGHGGVGSGSELTPNEAGEQSGAPCGARADGSSDRAGELPARPGWADPAFKGQGQGGVWQAMQKPSLGTPKTYKIIILLSLFEQEKVSWTASEWKRPWQERVQNRPGPERGGGRAAAGAGPREGGDTDPGRGRRRTHLPSWQS</sequence>
<dbReference type="CDD" id="cd07557">
    <property type="entry name" value="trimeric_dUTPase"/>
    <property type="match status" value="1"/>
</dbReference>
<dbReference type="Pfam" id="PF00692">
    <property type="entry name" value="dUTPase"/>
    <property type="match status" value="1"/>
</dbReference>
<comment type="function">
    <text evidence="5">Involved in nucleotide metabolism via production of dUMP, the immediate precursor of thymidine nucleotides, and decreases the intracellular concentration of dUTP so that uracil cannot be incorporated into DNA.</text>
</comment>
<dbReference type="AlphaFoldDB" id="A0A7J7E760"/>
<proteinExistence type="inferred from homology"/>
<organism evidence="8 9">
    <name type="scientific">Diceros bicornis minor</name>
    <name type="common">South-central black rhinoceros</name>
    <dbReference type="NCBI Taxonomy" id="77932"/>
    <lineage>
        <taxon>Eukaryota</taxon>
        <taxon>Metazoa</taxon>
        <taxon>Chordata</taxon>
        <taxon>Craniata</taxon>
        <taxon>Vertebrata</taxon>
        <taxon>Euteleostomi</taxon>
        <taxon>Mammalia</taxon>
        <taxon>Eutheria</taxon>
        <taxon>Laurasiatheria</taxon>
        <taxon>Perissodactyla</taxon>
        <taxon>Rhinocerotidae</taxon>
        <taxon>Diceros</taxon>
    </lineage>
</organism>
<evidence type="ECO:0000259" key="7">
    <source>
        <dbReference type="Pfam" id="PF00692"/>
    </source>
</evidence>
<comment type="caution">
    <text evidence="8">The sequence shown here is derived from an EMBL/GenBank/DDBJ whole genome shotgun (WGS) entry which is preliminary data.</text>
</comment>
<evidence type="ECO:0000313" key="8">
    <source>
        <dbReference type="EMBL" id="KAF5911549.1"/>
    </source>
</evidence>
<evidence type="ECO:0000313" key="9">
    <source>
        <dbReference type="Proteomes" id="UP000551758"/>
    </source>
</evidence>
<evidence type="ECO:0000256" key="2">
    <source>
        <dbReference type="ARBA" id="ARBA00006581"/>
    </source>
</evidence>
<dbReference type="Gene3D" id="2.70.40.10">
    <property type="match status" value="1"/>
</dbReference>
<keyword evidence="5" id="KW-0460">Magnesium</keyword>
<keyword evidence="4 5" id="KW-0546">Nucleotide metabolism</keyword>
<keyword evidence="3 5" id="KW-0378">Hydrolase</keyword>
<evidence type="ECO:0000256" key="5">
    <source>
        <dbReference type="RuleBase" id="RU367024"/>
    </source>
</evidence>
<keyword evidence="5" id="KW-0479">Metal-binding</keyword>
<feature type="compositionally biased region" description="Basic residues" evidence="6">
    <location>
        <begin position="147"/>
        <end position="166"/>
    </location>
</feature>
<dbReference type="PANTHER" id="PTHR11241">
    <property type="entry name" value="DEOXYURIDINE 5'-TRIPHOSPHATE NUCLEOTIDOHYDROLASE"/>
    <property type="match status" value="1"/>
</dbReference>
<evidence type="ECO:0000256" key="6">
    <source>
        <dbReference type="SAM" id="MobiDB-lite"/>
    </source>
</evidence>
<dbReference type="GO" id="GO:0000287">
    <property type="term" value="F:magnesium ion binding"/>
    <property type="evidence" value="ECO:0007669"/>
    <property type="project" value="UniProtKB-UniRule"/>
</dbReference>
<protein>
    <recommendedName>
        <fullName evidence="5">Deoxyuridine 5'-triphosphate nucleotidohydrolase</fullName>
        <shortName evidence="5">dUTPase</shortName>
        <ecNumber evidence="5">3.6.1.23</ecNumber>
    </recommendedName>
    <alternativeName>
        <fullName evidence="5">dUTP pyrophosphatase</fullName>
    </alternativeName>
</protein>
<comment type="similarity">
    <text evidence="2 5">Belongs to the dUTPase family.</text>
</comment>
<dbReference type="InterPro" id="IPR029054">
    <property type="entry name" value="dUTPase-like"/>
</dbReference>
<evidence type="ECO:0000256" key="1">
    <source>
        <dbReference type="ARBA" id="ARBA00005142"/>
    </source>
</evidence>
<dbReference type="SUPFAM" id="SSF51283">
    <property type="entry name" value="dUTPase-like"/>
    <property type="match status" value="1"/>
</dbReference>
<evidence type="ECO:0000256" key="3">
    <source>
        <dbReference type="ARBA" id="ARBA00022801"/>
    </source>
</evidence>
<feature type="region of interest" description="Disordered" evidence="6">
    <location>
        <begin position="147"/>
        <end position="229"/>
    </location>
</feature>
<dbReference type="EMBL" id="JACDTQ010003930">
    <property type="protein sequence ID" value="KAF5911549.1"/>
    <property type="molecule type" value="Genomic_DNA"/>
</dbReference>
<dbReference type="Proteomes" id="UP000551758">
    <property type="component" value="Unassembled WGS sequence"/>
</dbReference>
<feature type="region of interest" description="Disordered" evidence="6">
    <location>
        <begin position="255"/>
        <end position="307"/>
    </location>
</feature>
<dbReference type="GO" id="GO:0046081">
    <property type="term" value="P:dUTP catabolic process"/>
    <property type="evidence" value="ECO:0007669"/>
    <property type="project" value="UniProtKB-UniRule"/>
</dbReference>
<reference evidence="8 9" key="1">
    <citation type="journal article" date="2020" name="Mol. Biol. Evol.">
        <title>Interspecific Gene Flow and the Evolution of Specialization in Black and White Rhinoceros.</title>
        <authorList>
            <person name="Moodley Y."/>
            <person name="Westbury M.V."/>
            <person name="Russo I.M."/>
            <person name="Gopalakrishnan S."/>
            <person name="Rakotoarivelo A."/>
            <person name="Olsen R.A."/>
            <person name="Prost S."/>
            <person name="Tunstall T."/>
            <person name="Ryder O.A."/>
            <person name="Dalen L."/>
            <person name="Bruford M.W."/>
        </authorList>
    </citation>
    <scope>NUCLEOTIDE SEQUENCE [LARGE SCALE GENOMIC DNA]</scope>
    <source>
        <strain evidence="8">SBR-YM</strain>
        <tissue evidence="8">Skin</tissue>
    </source>
</reference>
<dbReference type="EC" id="3.6.1.23" evidence="5"/>
<accession>A0A7J7E760</accession>
<feature type="compositionally biased region" description="Basic and acidic residues" evidence="6">
    <location>
        <begin position="257"/>
        <end position="276"/>
    </location>
</feature>
<dbReference type="InterPro" id="IPR036157">
    <property type="entry name" value="dUTPase-like_sf"/>
</dbReference>
<dbReference type="UniPathway" id="UPA00610">
    <property type="reaction ID" value="UER00666"/>
</dbReference>
<dbReference type="InterPro" id="IPR008181">
    <property type="entry name" value="dUTPase"/>
</dbReference>
<name>A0A7J7E760_DICBM</name>
<feature type="domain" description="dUTPase-like" evidence="7">
    <location>
        <begin position="17"/>
        <end position="94"/>
    </location>
</feature>
<evidence type="ECO:0000256" key="4">
    <source>
        <dbReference type="ARBA" id="ARBA00023080"/>
    </source>
</evidence>
<keyword evidence="9" id="KW-1185">Reference proteome</keyword>
<comment type="catalytic activity">
    <reaction evidence="5">
        <text>dUTP + H2O = dUMP + diphosphate + H(+)</text>
        <dbReference type="Rhea" id="RHEA:10248"/>
        <dbReference type="ChEBI" id="CHEBI:15377"/>
        <dbReference type="ChEBI" id="CHEBI:15378"/>
        <dbReference type="ChEBI" id="CHEBI:33019"/>
        <dbReference type="ChEBI" id="CHEBI:61555"/>
        <dbReference type="ChEBI" id="CHEBI:246422"/>
        <dbReference type="EC" id="3.6.1.23"/>
    </reaction>
</comment>
<comment type="cofactor">
    <cofactor evidence="5">
        <name>Mg(2+)</name>
        <dbReference type="ChEBI" id="CHEBI:18420"/>
    </cofactor>
</comment>
<dbReference type="GO" id="GO:0004170">
    <property type="term" value="F:dUTP diphosphatase activity"/>
    <property type="evidence" value="ECO:0007669"/>
    <property type="project" value="UniProtKB-UniRule"/>
</dbReference>
<comment type="pathway">
    <text evidence="1 5">Pyrimidine metabolism; dUMP biosynthesis; dUMP from dCTP (dUTP route): step 2/2.</text>
</comment>
<dbReference type="PANTHER" id="PTHR11241:SF0">
    <property type="entry name" value="DEOXYURIDINE 5'-TRIPHOSPHATE NUCLEOTIDOHYDROLASE"/>
    <property type="match status" value="1"/>
</dbReference>
<dbReference type="InterPro" id="IPR033704">
    <property type="entry name" value="dUTPase_trimeric"/>
</dbReference>
<gene>
    <name evidence="8" type="ORF">HPG69_015572</name>
</gene>